<evidence type="ECO:0000256" key="2">
    <source>
        <dbReference type="SAM" id="SignalP"/>
    </source>
</evidence>
<feature type="signal peptide" evidence="2">
    <location>
        <begin position="1"/>
        <end position="17"/>
    </location>
</feature>
<feature type="region of interest" description="Disordered" evidence="1">
    <location>
        <begin position="95"/>
        <end position="122"/>
    </location>
</feature>
<comment type="caution">
    <text evidence="3">The sequence shown here is derived from an EMBL/GenBank/DDBJ whole genome shotgun (WGS) entry which is preliminary data.</text>
</comment>
<accession>A0ABQ7GL21</accession>
<gene>
    <name evidence="3" type="ORF">DUNSADRAFT_7581</name>
</gene>
<evidence type="ECO:0000313" key="4">
    <source>
        <dbReference type="Proteomes" id="UP000815325"/>
    </source>
</evidence>
<sequence>MVSLLLLCLLCWSMCVCVCVCVLCGKDRNKGAVQEPQSFAGALPKGNDLNEPDVQHALRLSADPLPIRHEGAPVWQDLEKQEEGPVHEIRSLLCRSKSKPSRGAPASAVADAHGQTKPGAID</sequence>
<name>A0ABQ7GL21_DUNSA</name>
<organism evidence="3 4">
    <name type="scientific">Dunaliella salina</name>
    <name type="common">Green alga</name>
    <name type="synonym">Protococcus salinus</name>
    <dbReference type="NCBI Taxonomy" id="3046"/>
    <lineage>
        <taxon>Eukaryota</taxon>
        <taxon>Viridiplantae</taxon>
        <taxon>Chlorophyta</taxon>
        <taxon>core chlorophytes</taxon>
        <taxon>Chlorophyceae</taxon>
        <taxon>CS clade</taxon>
        <taxon>Chlamydomonadales</taxon>
        <taxon>Dunaliellaceae</taxon>
        <taxon>Dunaliella</taxon>
    </lineage>
</organism>
<dbReference type="Proteomes" id="UP000815325">
    <property type="component" value="Unassembled WGS sequence"/>
</dbReference>
<keyword evidence="4" id="KW-1185">Reference proteome</keyword>
<dbReference type="EMBL" id="MU069712">
    <property type="protein sequence ID" value="KAF5835301.1"/>
    <property type="molecule type" value="Genomic_DNA"/>
</dbReference>
<proteinExistence type="predicted"/>
<feature type="chain" id="PRO_5045041665" description="Encoded protein" evidence="2">
    <location>
        <begin position="18"/>
        <end position="122"/>
    </location>
</feature>
<evidence type="ECO:0008006" key="5">
    <source>
        <dbReference type="Google" id="ProtNLM"/>
    </source>
</evidence>
<evidence type="ECO:0000313" key="3">
    <source>
        <dbReference type="EMBL" id="KAF5835301.1"/>
    </source>
</evidence>
<reference evidence="3" key="1">
    <citation type="submission" date="2017-08" db="EMBL/GenBank/DDBJ databases">
        <authorList>
            <person name="Polle J.E."/>
            <person name="Barry K."/>
            <person name="Cushman J."/>
            <person name="Schmutz J."/>
            <person name="Tran D."/>
            <person name="Hathwaick L.T."/>
            <person name="Yim W.C."/>
            <person name="Jenkins J."/>
            <person name="Mckie-Krisberg Z.M."/>
            <person name="Prochnik S."/>
            <person name="Lindquist E."/>
            <person name="Dockter R.B."/>
            <person name="Adam C."/>
            <person name="Molina H."/>
            <person name="Bunkerborg J."/>
            <person name="Jin E."/>
            <person name="Buchheim M."/>
            <person name="Magnuson J."/>
        </authorList>
    </citation>
    <scope>NUCLEOTIDE SEQUENCE</scope>
    <source>
        <strain evidence="3">CCAP 19/18</strain>
    </source>
</reference>
<evidence type="ECO:0000256" key="1">
    <source>
        <dbReference type="SAM" id="MobiDB-lite"/>
    </source>
</evidence>
<keyword evidence="2" id="KW-0732">Signal</keyword>
<protein>
    <recommendedName>
        <fullName evidence="5">Encoded protein</fullName>
    </recommendedName>
</protein>